<reference evidence="2 3" key="1">
    <citation type="submission" date="2018-03" db="EMBL/GenBank/DDBJ databases">
        <title>Genome sequencing of Simplicispira sp.</title>
        <authorList>
            <person name="Kim S.-J."/>
            <person name="Heo J."/>
            <person name="Kwon S.-W."/>
        </authorList>
    </citation>
    <scope>NUCLEOTIDE SEQUENCE [LARGE SCALE GENOMIC DNA]</scope>
    <source>
        <strain evidence="2 3">SC1-8</strain>
    </source>
</reference>
<name>A0A2S0MWB1_9BURK</name>
<dbReference type="AlphaFoldDB" id="A0A2S0MWB1"/>
<dbReference type="GO" id="GO:0005737">
    <property type="term" value="C:cytoplasm"/>
    <property type="evidence" value="ECO:0007669"/>
    <property type="project" value="TreeGrafter"/>
</dbReference>
<dbReference type="RefSeq" id="WP_106445172.1">
    <property type="nucleotide sequence ID" value="NZ_CP027669.1"/>
</dbReference>
<keyword evidence="3" id="KW-1185">Reference proteome</keyword>
<sequence>MPSNQSPSGALPSRFRRPRLLIVGCGDVGVRVLRALSPGSAMPRMRVLALTSSPERMAELRQLGAQPLRGNLDDAATLRRLAGLATQVLHLAPPPQAGTQDTRTRALMRALRLRTPPRALVYVSTSGVYGDCGGAWVSETRAPAPATARAVRRVHAERSVRQLGRAGVRASVLRVPGIYAPDRENGTPQARLRRGTPVLRPEDDVFTNHIHADDLARACLAALWHGAPQRTYNVSDASALRMGEYFDLAADLYGLPHPPRIARSDAAEQLGAMQLSFMSESRRLDATRMLCELGLRLRYPTVRKGLQVGNEVT</sequence>
<organism evidence="2 3">
    <name type="scientific">Simplicispira suum</name>
    <dbReference type="NCBI Taxonomy" id="2109915"/>
    <lineage>
        <taxon>Bacteria</taxon>
        <taxon>Pseudomonadati</taxon>
        <taxon>Pseudomonadota</taxon>
        <taxon>Betaproteobacteria</taxon>
        <taxon>Burkholderiales</taxon>
        <taxon>Comamonadaceae</taxon>
        <taxon>Simplicispira</taxon>
    </lineage>
</organism>
<dbReference type="OrthoDB" id="9808276at2"/>
<dbReference type="KEGG" id="simp:C6571_01740"/>
<dbReference type="Gene3D" id="3.40.50.720">
    <property type="entry name" value="NAD(P)-binding Rossmann-like Domain"/>
    <property type="match status" value="1"/>
</dbReference>
<dbReference type="SUPFAM" id="SSF51735">
    <property type="entry name" value="NAD(P)-binding Rossmann-fold domains"/>
    <property type="match status" value="1"/>
</dbReference>
<dbReference type="GO" id="GO:0004029">
    <property type="term" value="F:aldehyde dehydrogenase (NAD+) activity"/>
    <property type="evidence" value="ECO:0007669"/>
    <property type="project" value="TreeGrafter"/>
</dbReference>
<dbReference type="EMBL" id="CP027669">
    <property type="protein sequence ID" value="AVO40179.1"/>
    <property type="molecule type" value="Genomic_DNA"/>
</dbReference>
<dbReference type="InterPro" id="IPR036291">
    <property type="entry name" value="NAD(P)-bd_dom_sf"/>
</dbReference>
<evidence type="ECO:0000313" key="3">
    <source>
        <dbReference type="Proteomes" id="UP000239326"/>
    </source>
</evidence>
<evidence type="ECO:0000313" key="2">
    <source>
        <dbReference type="EMBL" id="AVO40179.1"/>
    </source>
</evidence>
<dbReference type="InterPro" id="IPR001509">
    <property type="entry name" value="Epimerase_deHydtase"/>
</dbReference>
<dbReference type="InterPro" id="IPR051783">
    <property type="entry name" value="NAD(P)-dependent_oxidoreduct"/>
</dbReference>
<dbReference type="Proteomes" id="UP000239326">
    <property type="component" value="Chromosome"/>
</dbReference>
<dbReference type="PANTHER" id="PTHR48079:SF6">
    <property type="entry name" value="NAD(P)-BINDING DOMAIN-CONTAINING PROTEIN-RELATED"/>
    <property type="match status" value="1"/>
</dbReference>
<evidence type="ECO:0000259" key="1">
    <source>
        <dbReference type="Pfam" id="PF01370"/>
    </source>
</evidence>
<accession>A0A2S0MWB1</accession>
<dbReference type="Pfam" id="PF01370">
    <property type="entry name" value="Epimerase"/>
    <property type="match status" value="1"/>
</dbReference>
<protein>
    <submittedName>
        <fullName evidence="2">NAD(P)-dependent oxidoreductase</fullName>
    </submittedName>
</protein>
<gene>
    <name evidence="2" type="ORF">C6571_01740</name>
</gene>
<proteinExistence type="predicted"/>
<feature type="domain" description="NAD-dependent epimerase/dehydratase" evidence="1">
    <location>
        <begin position="45"/>
        <end position="234"/>
    </location>
</feature>
<dbReference type="PANTHER" id="PTHR48079">
    <property type="entry name" value="PROTEIN YEEZ"/>
    <property type="match status" value="1"/>
</dbReference>